<dbReference type="Proteomes" id="UP000034588">
    <property type="component" value="Unassembled WGS sequence"/>
</dbReference>
<dbReference type="GO" id="GO:0006271">
    <property type="term" value="P:DNA strand elongation involved in DNA replication"/>
    <property type="evidence" value="ECO:0007669"/>
    <property type="project" value="TreeGrafter"/>
</dbReference>
<dbReference type="GO" id="GO:0003677">
    <property type="term" value="F:DNA binding"/>
    <property type="evidence" value="ECO:0007669"/>
    <property type="project" value="UniProtKB-KW"/>
</dbReference>
<proteinExistence type="predicted"/>
<dbReference type="AlphaFoldDB" id="A0A0G1YE60"/>
<dbReference type="InterPro" id="IPR001001">
    <property type="entry name" value="DNA_polIII_beta"/>
</dbReference>
<accession>A0A0G1YE60</accession>
<dbReference type="Gene3D" id="3.10.150.10">
    <property type="entry name" value="DNA Polymerase III, subunit A, domain 2"/>
    <property type="match status" value="1"/>
</dbReference>
<keyword evidence="1" id="KW-0238">DNA-binding</keyword>
<evidence type="ECO:0000313" key="3">
    <source>
        <dbReference type="Proteomes" id="UP000034588"/>
    </source>
</evidence>
<evidence type="ECO:0000313" key="2">
    <source>
        <dbReference type="EMBL" id="KKW13242.1"/>
    </source>
</evidence>
<protein>
    <submittedName>
        <fullName evidence="2">Uncharacterized protein</fullName>
    </submittedName>
</protein>
<dbReference type="PANTHER" id="PTHR30478">
    <property type="entry name" value="DNA POLYMERASE III SUBUNIT BETA"/>
    <property type="match status" value="1"/>
</dbReference>
<comment type="caution">
    <text evidence="2">The sequence shown here is derived from an EMBL/GenBank/DDBJ whole genome shotgun (WGS) entry which is preliminary data.</text>
</comment>
<sequence>MNWKTKLALAGAVAGKKNQWTNYLWISNGFLYATDLETWVKISVDIEGSWALPQNVAKFLKPKSTLIVYGGKLLIETLGITLPAPLEVVQMDATPVWPEVSESKKIKLRMTHLGNAVRFPAKEPSRYALQGIAVDLNTGGVASTDGKHLFMSKDFQDPTTIIPAQVGKLAIKYGLDELQLITKSVTENDKVVTTTVGLCVSATGVQLQTRCLDGEFPDVHRVVPTQFKIQGTVTDAAQVSKVLADLKKHPSFSSSNGNPTGELFITPEGAKIRGGELPERPIVIAQLPEMTTATGRILAAYNLNFLIDILDIGGSMDIEFNNSDGPLVFKGSDSVAVIMPVNMQAGTYTWSLVNLPPSRTHECGDKRWVDPFDTMSYLAEERSWANNQLKQKLQDANTTWCTQCDKAPKLTVEFRDENMKLSEASMDVISKSCDGDLDFIEAYLHMIGEETL</sequence>
<dbReference type="Gene3D" id="3.70.10.10">
    <property type="match status" value="1"/>
</dbReference>
<reference evidence="2 3" key="1">
    <citation type="journal article" date="2015" name="Nature">
        <title>rRNA introns, odd ribosomes, and small enigmatic genomes across a large radiation of phyla.</title>
        <authorList>
            <person name="Brown C.T."/>
            <person name="Hug L.A."/>
            <person name="Thomas B.C."/>
            <person name="Sharon I."/>
            <person name="Castelle C.J."/>
            <person name="Singh A."/>
            <person name="Wilkins M.J."/>
            <person name="Williams K.H."/>
            <person name="Banfield J.F."/>
        </authorList>
    </citation>
    <scope>NUCLEOTIDE SEQUENCE [LARGE SCALE GENOMIC DNA]</scope>
</reference>
<evidence type="ECO:0000256" key="1">
    <source>
        <dbReference type="ARBA" id="ARBA00023125"/>
    </source>
</evidence>
<organism evidence="2 3">
    <name type="scientific">Candidatus Gottesmanbacteria bacterium GW2011_GWB1_49_7</name>
    <dbReference type="NCBI Taxonomy" id="1618448"/>
    <lineage>
        <taxon>Bacteria</taxon>
        <taxon>Candidatus Gottesmaniibacteriota</taxon>
    </lineage>
</organism>
<name>A0A0G1YE60_9BACT</name>
<dbReference type="EMBL" id="LCQD01000003">
    <property type="protein sequence ID" value="KKW13242.1"/>
    <property type="molecule type" value="Genomic_DNA"/>
</dbReference>
<dbReference type="GO" id="GO:0009360">
    <property type="term" value="C:DNA polymerase III complex"/>
    <property type="evidence" value="ECO:0007669"/>
    <property type="project" value="InterPro"/>
</dbReference>
<gene>
    <name evidence="2" type="ORF">UY48_C0003G0064</name>
</gene>
<dbReference type="PANTHER" id="PTHR30478:SF0">
    <property type="entry name" value="BETA SLIDING CLAMP"/>
    <property type="match status" value="1"/>
</dbReference>